<feature type="transmembrane region" description="Helical" evidence="1">
    <location>
        <begin position="12"/>
        <end position="32"/>
    </location>
</feature>
<protein>
    <submittedName>
        <fullName evidence="2">Uncharacterized protein</fullName>
    </submittedName>
</protein>
<keyword evidence="1" id="KW-0472">Membrane</keyword>
<reference evidence="3" key="1">
    <citation type="submission" date="2017-06" db="EMBL/GenBank/DDBJ databases">
        <title>FDA dAtabase for Regulatory Grade micrObial Sequences (FDA-ARGOS): Supporting development and validation of Infectious Disease Dx tests.</title>
        <authorList>
            <person name="Minogue T."/>
            <person name="Wolcott M."/>
            <person name="Wasieloski L."/>
            <person name="Aguilar W."/>
            <person name="Moore D."/>
            <person name="Tallon L."/>
            <person name="Sadzewicz L."/>
            <person name="Sengamalay N."/>
            <person name="Ott S."/>
            <person name="Godinez A."/>
            <person name="Nagaraj S."/>
            <person name="Nadendla S."/>
            <person name="Geyer C."/>
            <person name="Sichtig H."/>
        </authorList>
    </citation>
    <scope>NUCLEOTIDE SEQUENCE [LARGE SCALE GENOMIC DNA]</scope>
    <source>
        <strain evidence="3">FDAARGOS_289</strain>
    </source>
</reference>
<proteinExistence type="predicted"/>
<dbReference type="KEGG" id="bvc:CEP68_04920"/>
<sequence length="95" mass="10095">MVVNRPGPSGWIKPILTLAIAILIGWFCVIGAREIVQSLDAGVLNNRKGPDVLLADRPILFWSVLCFYVASVAAGAGLAVLLAGLAIRDLVGRRD</sequence>
<dbReference type="EMBL" id="CP022048">
    <property type="protein sequence ID" value="ASE38894.1"/>
    <property type="molecule type" value="Genomic_DNA"/>
</dbReference>
<dbReference type="AlphaFoldDB" id="A0A1Z3U7F4"/>
<evidence type="ECO:0000313" key="3">
    <source>
        <dbReference type="Proteomes" id="UP000197050"/>
    </source>
</evidence>
<dbReference type="RefSeq" id="WP_066624026.1">
    <property type="nucleotide sequence ID" value="NZ_JAMYEC010000008.1"/>
</dbReference>
<gene>
    <name evidence="2" type="ORF">CEP68_04920</name>
</gene>
<keyword evidence="1" id="KW-1133">Transmembrane helix</keyword>
<keyword evidence="1" id="KW-0812">Transmembrane</keyword>
<feature type="transmembrane region" description="Helical" evidence="1">
    <location>
        <begin position="59"/>
        <end position="87"/>
    </location>
</feature>
<organism evidence="2 3">
    <name type="scientific">Brevundimonas vesicularis</name>
    <name type="common">Pseudomonas vesicularis</name>
    <dbReference type="NCBI Taxonomy" id="41276"/>
    <lineage>
        <taxon>Bacteria</taxon>
        <taxon>Pseudomonadati</taxon>
        <taxon>Pseudomonadota</taxon>
        <taxon>Alphaproteobacteria</taxon>
        <taxon>Caulobacterales</taxon>
        <taxon>Caulobacteraceae</taxon>
        <taxon>Brevundimonas</taxon>
    </lineage>
</organism>
<accession>A0A1Z3U7F4</accession>
<dbReference type="Proteomes" id="UP000197050">
    <property type="component" value="Chromosome"/>
</dbReference>
<evidence type="ECO:0000313" key="2">
    <source>
        <dbReference type="EMBL" id="ASE38894.1"/>
    </source>
</evidence>
<name>A0A1Z3U7F4_BREVE</name>
<evidence type="ECO:0000256" key="1">
    <source>
        <dbReference type="SAM" id="Phobius"/>
    </source>
</evidence>